<feature type="region of interest" description="Disordered" evidence="7">
    <location>
        <begin position="299"/>
        <end position="328"/>
    </location>
</feature>
<dbReference type="SMART" id="SM00240">
    <property type="entry name" value="FHA"/>
    <property type="match status" value="1"/>
</dbReference>
<comment type="subcellular location">
    <subcellularLocation>
        <location evidence="1">Nucleus</location>
    </subcellularLocation>
</comment>
<dbReference type="CDD" id="cd22673">
    <property type="entry name" value="FHA_Ki67"/>
    <property type="match status" value="1"/>
</dbReference>
<feature type="compositionally biased region" description="Polar residues" evidence="7">
    <location>
        <begin position="226"/>
        <end position="245"/>
    </location>
</feature>
<keyword evidence="2" id="KW-1017">Isopeptide bond</keyword>
<sequence>MPLYGKIVVIKRDGTDGTHFPLTANSCLFGRKRECDIRIQLPQVSKEHCKIEANENKEVILFNLSSVTPTQVNGNNVTDPTYLKHGDILTIIDRSFRFEYPPVSLPQKRRSRSQDKATLQVLHVQQDLCSQDSKNRNPQIPDKELEQGNQTPDGSEKGRSQELVTGWNDASESAYKICQSERKSEISFSSEYSVSVKYEDSTKNIEGNSEICGQDNTLRKDDNMSGGVSQIPNRFVANSTSTDSVMQKDDSHAGNTKNHDTNSVVSSPVNCDVNIFRKSSTRRSSATCSSASVLNYAAKQEEDSEDTIPLKIEHPEENNPEKSKETKSACNDTIRANRQSAEHVHEPCYIVSLDYNDGTNYSQKSVYQTLGAGTVEIKPNLIDSFGSVESALSTPKSNKKCFQVYSSPFTRNARRNSFSKYNVLPVELDSLNEMKYAEASFEIEECSLDTNTGECETNGLTGHKCSKMRRNSKMMVTDIIQTPKEQKNEVDVNYTPKDGNSGTVVCSLDSSNSKSPRRSFKQNNNSVNRSTMMKKSTEELVLITAASDVGRITPAQLSDDNFGRNCPEEHTEKIKQPITDAYEQNVNVKSNMPVFSNLYESNVQTPAEAVSEMNVSSPCISNRKPEIKKSPQKRKNIQLDIVFQPLGKRKRVSFGGQLSPELFDKRLPPNSPLKKGAIPARLSLPFGNSPRAVLKKASGLRQSIIKSFTEREQGNILIETASSPPAARRSPVASPLAACRSPASRRSPAAASPAARRSSSARRSPATSPPAARKSPATSPPAARRTPCNTPQRKGRFSVSHVACTSPKEQSSVVKQVDVNKEIIEMKIGGPSEQESKVSGSVRRSKTFAVRKKSLHRRSGAVDAIQSKRRSGASEANLIVAKSWADIVKQGVPKSHLRTTATKCGPKKSSAKKSTKQSKNNASVLKTPVRKFTGHFTTGHANSPAPIVVGKAHISTVNLAAQVSKVMYNYPLKQHFDLNESFTGMAEMFSTPPSREQEESLFCSEKMKLPTQEAISEINAEAEAEEGLAPSCNVSNQQRRDKEDMVSSFFKEEPQISTLDHNDLQMTLRGADGAFRETVGKDSFVVAVNHTVGTEMQDKSQEQKSETVKLLSGTKRSLETPKQKTEPVEAFSGVKRFLRTPKQKPEAVEALSGVKRLLRTPKQKPEAVEPLSGVKRLLRTPKQKPEAVEPLSGVKRLLRTPKQKPEAVEPLSGVKRLLRTPKQKPEAVEPLSGVKRLLRTPKQKPEAVEALSGVKRLLRTPKQKTEPVEMLSGIKKLLRTPMQNLDPVADDIVCAKLMKSPEEMSEELIGSDINRQEKQRIQANIDDGIDKPEKRVNPMEDFEGIQRLFRTPKQKNKPVEDLVGISRLLKTPRQKFLPVDDYLGLQKLMAEPKQNCLSPEMDYSGIKEMLETTDEQKGELLEFVNLIDEENGSYINSKTGNGSIQRNDPKHDVKLEDTTGHVISNSFNELKTETVRETMDSKCETNKVKQTQSYHPEGINSQNGGANNFMKEATADLGPIDKEVVEVLASGRRTRRGKVNESSSLKEQTRKIQRYTRNSCRTKSASAVENSTLCQNTADLSLVQESETSISTLETVTRSSRGESRKHFTETVESVISDNISHAPELLRPSKEASVKMQPYLRRRVTAKLKEEETTVDFKEDVKPEENGCLLDAKTSLSSRNKEDYKNDLKSESVEVNTQEKMQNEGFENSRIENIGNGLKRSRRGKNIPVQTKPGTLNAADEEYKTGRKKCIVSRSYIKPLENNADVKENAVKQEKGRKIHFLLEKDDSLPLQEKSALGEKGRSPQKERTLLSESVASSTIQHTSRRSKRKTSVASQLVCFSPSKAKQVLEINEAEYKQDINFSSENIIAKGDISGVSFSFVHEKCGQEGQNGESPNVTQKVQLESVETPTEHSHPSGQKVVKENVPRRGRSKQAICKEMPTQYDSKEADEMKTKENQPKRGRGRKINPQLEIPLPPEQNTLEGNLKTDSYNLAQNECSEQIQNESYPKETQKMTLGSSPITAQVSSQKRQKVGKENPLRRSKRKALDHETTTENVSKQEGVLVDQNMVIINGNLPKRTKRRKIGCQLQTTPNKSLELNTFAREEQEMRDLSSVQEECSLQQPQNAVNPNETQKVPMKNVQVLVEHSPPEGRKVTEDHLPRRGRRKAIAQKTHTEYDDKETGKEQNVEKKENLSKRGKGRKIAPAPQTLLAPLENNLALQPSTQSRSAVEQSSEASETKTTANGHLSHRGRRRKTDIIMTGSVSASKKPRLVDKSNKERMPKDIQDVSKENISKRSGKKQLVLHKTLAECNGQFGNDSEKAMPVKDESIPLQKGSGRENKSKKNKEQIASASSSLNVSITLPPLCSKKGGTACENQSTVIGDGAVGKARLAKRGSRNKTVVPTTAVRTKYKQTEEEVDHKNNLEKTAVTNQKQGRSNRRKPVTLESTICASLKEKYGLITGNDTISEDLLVIVDNTAAKKNPPRRGKKRQVNSDSETTSDTTRDVVLENKLKSKTENSENTTLQKGKRKKTKEEPTRAAAGTAEEAEGRTRGSKRTKK</sequence>
<dbReference type="InterPro" id="IPR012568">
    <property type="entry name" value="KI67R"/>
</dbReference>
<feature type="compositionally biased region" description="Basic residues" evidence="7">
    <location>
        <begin position="2481"/>
        <end position="2490"/>
    </location>
</feature>
<feature type="compositionally biased region" description="Polar residues" evidence="7">
    <location>
        <begin position="2013"/>
        <end position="2028"/>
    </location>
</feature>
<feature type="compositionally biased region" description="Polar residues" evidence="7">
    <location>
        <begin position="2221"/>
        <end position="2244"/>
    </location>
</feature>
<feature type="region of interest" description="Disordered" evidence="7">
    <location>
        <begin position="2002"/>
        <end position="2054"/>
    </location>
</feature>
<evidence type="ECO:0000256" key="4">
    <source>
        <dbReference type="ARBA" id="ARBA00022843"/>
    </source>
</evidence>
<feature type="region of interest" description="Disordered" evidence="7">
    <location>
        <begin position="127"/>
        <end position="166"/>
    </location>
</feature>
<feature type="region of interest" description="Disordered" evidence="7">
    <location>
        <begin position="206"/>
        <end position="264"/>
    </location>
</feature>
<feature type="compositionally biased region" description="Basic and acidic residues" evidence="7">
    <location>
        <begin position="2501"/>
        <end position="2517"/>
    </location>
</feature>
<keyword evidence="9" id="KW-1185">Reference proteome</keyword>
<evidence type="ECO:0000256" key="7">
    <source>
        <dbReference type="SAM" id="MobiDB-lite"/>
    </source>
</evidence>
<dbReference type="Gene3D" id="2.60.200.20">
    <property type="match status" value="1"/>
</dbReference>
<feature type="region of interest" description="Disordered" evidence="7">
    <location>
        <begin position="898"/>
        <end position="922"/>
    </location>
</feature>
<keyword evidence="6" id="KW-0131">Cell cycle</keyword>
<dbReference type="Pfam" id="PF15276">
    <property type="entry name" value="PP1_bind"/>
    <property type="match status" value="1"/>
</dbReference>
<dbReference type="GeneID" id="110075155"/>
<evidence type="ECO:0000256" key="2">
    <source>
        <dbReference type="ARBA" id="ARBA00022499"/>
    </source>
</evidence>
<evidence type="ECO:0000256" key="1">
    <source>
        <dbReference type="ARBA" id="ARBA00004123"/>
    </source>
</evidence>
<feature type="compositionally biased region" description="Basic and acidic residues" evidence="7">
    <location>
        <begin position="1945"/>
        <end position="1959"/>
    </location>
</feature>
<evidence type="ECO:0000256" key="5">
    <source>
        <dbReference type="ARBA" id="ARBA00023242"/>
    </source>
</evidence>
<feature type="region of interest" description="Disordered" evidence="7">
    <location>
        <begin position="508"/>
        <end position="529"/>
    </location>
</feature>
<organism evidence="9 10">
    <name type="scientific">Pogona vitticeps</name>
    <name type="common">central bearded dragon</name>
    <dbReference type="NCBI Taxonomy" id="103695"/>
    <lineage>
        <taxon>Eukaryota</taxon>
        <taxon>Metazoa</taxon>
        <taxon>Chordata</taxon>
        <taxon>Craniata</taxon>
        <taxon>Vertebrata</taxon>
        <taxon>Euteleostomi</taxon>
        <taxon>Lepidosauria</taxon>
        <taxon>Squamata</taxon>
        <taxon>Bifurcata</taxon>
        <taxon>Unidentata</taxon>
        <taxon>Episquamata</taxon>
        <taxon>Toxicofera</taxon>
        <taxon>Iguania</taxon>
        <taxon>Acrodonta</taxon>
        <taxon>Agamidae</taxon>
        <taxon>Amphibolurinae</taxon>
        <taxon>Pogona</taxon>
    </lineage>
</organism>
<dbReference type="Proteomes" id="UP001652642">
    <property type="component" value="Chromosome 3"/>
</dbReference>
<feature type="region of interest" description="Disordered" evidence="7">
    <location>
        <begin position="2314"/>
        <end position="2350"/>
    </location>
</feature>
<feature type="compositionally biased region" description="Basic and acidic residues" evidence="7">
    <location>
        <begin position="2147"/>
        <end position="2160"/>
    </location>
</feature>
<feature type="region of interest" description="Disordered" evidence="7">
    <location>
        <begin position="1793"/>
        <end position="1833"/>
    </location>
</feature>
<feature type="region of interest" description="Disordered" evidence="7">
    <location>
        <begin position="1481"/>
        <end position="1505"/>
    </location>
</feature>
<evidence type="ECO:0000313" key="10">
    <source>
        <dbReference type="RefSeq" id="XP_072851508.1"/>
    </source>
</evidence>
<feature type="compositionally biased region" description="Polar residues" evidence="7">
    <location>
        <begin position="1812"/>
        <end position="1823"/>
    </location>
</feature>
<feature type="compositionally biased region" description="Polar residues" evidence="7">
    <location>
        <begin position="127"/>
        <end position="138"/>
    </location>
</feature>
<reference evidence="10" key="1">
    <citation type="submission" date="2025-08" db="UniProtKB">
        <authorList>
            <consortium name="RefSeq"/>
        </authorList>
    </citation>
    <scope>IDENTIFICATION</scope>
</reference>
<keyword evidence="3" id="KW-0597">Phosphoprotein</keyword>
<dbReference type="SMART" id="SM01295">
    <property type="entry name" value="K167R"/>
    <property type="match status" value="2"/>
</dbReference>
<feature type="region of interest" description="Disordered" evidence="7">
    <location>
        <begin position="716"/>
        <end position="813"/>
    </location>
</feature>
<keyword evidence="5" id="KW-0539">Nucleus</keyword>
<feature type="compositionally biased region" description="Polar residues" evidence="7">
    <location>
        <begin position="1488"/>
        <end position="1505"/>
    </location>
</feature>
<feature type="compositionally biased region" description="Basic and acidic residues" evidence="7">
    <location>
        <begin position="2335"/>
        <end position="2346"/>
    </location>
</feature>
<dbReference type="InterPro" id="IPR008984">
    <property type="entry name" value="SMAD_FHA_dom_sf"/>
</dbReference>
<dbReference type="PANTHER" id="PTHR21603:SF17">
    <property type="entry name" value="PROLIFERATION MARKER PROTEIN KI-67"/>
    <property type="match status" value="1"/>
</dbReference>
<dbReference type="InterPro" id="IPR029334">
    <property type="entry name" value="PP1-bd"/>
</dbReference>
<feature type="compositionally biased region" description="Basic and acidic residues" evidence="7">
    <location>
        <begin position="311"/>
        <end position="327"/>
    </location>
</feature>
<dbReference type="RefSeq" id="XP_072851508.1">
    <property type="nucleotide sequence ID" value="XM_072995407.1"/>
</dbReference>
<dbReference type="PROSITE" id="PS50006">
    <property type="entry name" value="FHA_DOMAIN"/>
    <property type="match status" value="1"/>
</dbReference>
<evidence type="ECO:0000256" key="6">
    <source>
        <dbReference type="ARBA" id="ARBA00023306"/>
    </source>
</evidence>
<feature type="compositionally biased region" description="Basic and acidic residues" evidence="7">
    <location>
        <begin position="2033"/>
        <end position="2052"/>
    </location>
</feature>
<keyword evidence="4" id="KW-0832">Ubl conjugation</keyword>
<dbReference type="InterPro" id="IPR000253">
    <property type="entry name" value="FHA_dom"/>
</dbReference>
<evidence type="ECO:0000313" key="9">
    <source>
        <dbReference type="Proteomes" id="UP001652642"/>
    </source>
</evidence>
<name>A0ABM5G1H3_9SAUR</name>
<feature type="compositionally biased region" description="Low complexity" evidence="7">
    <location>
        <begin position="721"/>
        <end position="787"/>
    </location>
</feature>
<feature type="domain" description="FHA" evidence="8">
    <location>
        <begin position="27"/>
        <end position="77"/>
    </location>
</feature>
<feature type="compositionally biased region" description="Basic and acidic residues" evidence="7">
    <location>
        <begin position="2411"/>
        <end position="2423"/>
    </location>
</feature>
<feature type="region of interest" description="Disordered" evidence="7">
    <location>
        <begin position="2147"/>
        <end position="2207"/>
    </location>
</feature>
<feature type="compositionally biased region" description="Basic residues" evidence="7">
    <location>
        <begin position="905"/>
        <end position="916"/>
    </location>
</feature>
<evidence type="ECO:0000256" key="3">
    <source>
        <dbReference type="ARBA" id="ARBA00022553"/>
    </source>
</evidence>
<feature type="compositionally biased region" description="Basic and acidic residues" evidence="7">
    <location>
        <begin position="246"/>
        <end position="260"/>
    </location>
</feature>
<gene>
    <name evidence="10" type="primary">MKI67</name>
</gene>
<dbReference type="Pfam" id="PF00498">
    <property type="entry name" value="FHA"/>
    <property type="match status" value="1"/>
</dbReference>
<feature type="compositionally biased region" description="Basic and acidic residues" evidence="7">
    <location>
        <begin position="1797"/>
        <end position="1811"/>
    </location>
</feature>
<feature type="region of interest" description="Disordered" evidence="7">
    <location>
        <begin position="2221"/>
        <end position="2257"/>
    </location>
</feature>
<feature type="compositionally biased region" description="Basic and acidic residues" evidence="7">
    <location>
        <begin position="1910"/>
        <end position="1927"/>
    </location>
</feature>
<dbReference type="SUPFAM" id="SSF49879">
    <property type="entry name" value="SMAD/FHA domain"/>
    <property type="match status" value="1"/>
</dbReference>
<feature type="region of interest" description="Disordered" evidence="7">
    <location>
        <begin position="2411"/>
        <end position="2440"/>
    </location>
</feature>
<feature type="region of interest" description="Disordered" evidence="7">
    <location>
        <begin position="1904"/>
        <end position="1985"/>
    </location>
</feature>
<dbReference type="PANTHER" id="PTHR21603">
    <property type="entry name" value="ANTIGEN KI-67-LIKE PROTEIN"/>
    <property type="match status" value="1"/>
</dbReference>
<feature type="compositionally biased region" description="Basic and acidic residues" evidence="7">
    <location>
        <begin position="2172"/>
        <end position="2194"/>
    </location>
</feature>
<proteinExistence type="predicted"/>
<feature type="compositionally biased region" description="Basic and acidic residues" evidence="7">
    <location>
        <begin position="2317"/>
        <end position="2328"/>
    </location>
</feature>
<feature type="region of interest" description="Disordered" evidence="7">
    <location>
        <begin position="1200"/>
        <end position="1230"/>
    </location>
</feature>
<accession>A0ABM5G1H3</accession>
<protein>
    <submittedName>
        <fullName evidence="10">Proliferation marker protein Ki-67</fullName>
    </submittedName>
</protein>
<evidence type="ECO:0000259" key="8">
    <source>
        <dbReference type="PROSITE" id="PS50006"/>
    </source>
</evidence>
<feature type="region of interest" description="Disordered" evidence="7">
    <location>
        <begin position="2479"/>
        <end position="2558"/>
    </location>
</feature>